<dbReference type="EMBL" id="LT629802">
    <property type="protein sequence ID" value="SDV04949.1"/>
    <property type="molecule type" value="Genomic_DNA"/>
</dbReference>
<accession>A0A1H2NHK2</accession>
<evidence type="ECO:0000313" key="3">
    <source>
        <dbReference type="Proteomes" id="UP000198600"/>
    </source>
</evidence>
<keyword evidence="1" id="KW-0472">Membrane</keyword>
<dbReference type="STRING" id="46679.SAMN05216202_3761"/>
<dbReference type="OrthoDB" id="7060141at2"/>
<keyword evidence="1" id="KW-0812">Transmembrane</keyword>
<evidence type="ECO:0000256" key="1">
    <source>
        <dbReference type="SAM" id="Phobius"/>
    </source>
</evidence>
<proteinExistence type="predicted"/>
<keyword evidence="3" id="KW-1185">Reference proteome</keyword>
<dbReference type="AlphaFoldDB" id="A0A1H2NHK2"/>
<reference evidence="3" key="1">
    <citation type="submission" date="2016-10" db="EMBL/GenBank/DDBJ databases">
        <authorList>
            <person name="Varghese N."/>
            <person name="Submissions S."/>
        </authorList>
    </citation>
    <scope>NUCLEOTIDE SEQUENCE [LARGE SCALE GENOMIC DNA]</scope>
    <source>
        <strain evidence="3">LMG 2223</strain>
    </source>
</reference>
<gene>
    <name evidence="2" type="ORF">SAMN05216202_3761</name>
</gene>
<name>A0A1H2NHK2_9PSED</name>
<dbReference type="Proteomes" id="UP000198600">
    <property type="component" value="Chromosome I"/>
</dbReference>
<organism evidence="2 3">
    <name type="scientific">Pseudomonas mucidolens</name>
    <dbReference type="NCBI Taxonomy" id="46679"/>
    <lineage>
        <taxon>Bacteria</taxon>
        <taxon>Pseudomonadati</taxon>
        <taxon>Pseudomonadota</taxon>
        <taxon>Gammaproteobacteria</taxon>
        <taxon>Pseudomonadales</taxon>
        <taxon>Pseudomonadaceae</taxon>
        <taxon>Pseudomonas</taxon>
    </lineage>
</organism>
<protein>
    <submittedName>
        <fullName evidence="2">Uncharacterized protein</fullName>
    </submittedName>
</protein>
<feature type="transmembrane region" description="Helical" evidence="1">
    <location>
        <begin position="27"/>
        <end position="47"/>
    </location>
</feature>
<dbReference type="RefSeq" id="WP_130909322.1">
    <property type="nucleotide sequence ID" value="NZ_LS483433.1"/>
</dbReference>
<feature type="transmembrane region" description="Helical" evidence="1">
    <location>
        <begin position="67"/>
        <end position="88"/>
    </location>
</feature>
<keyword evidence="1" id="KW-1133">Transmembrane helix</keyword>
<feature type="transmembrane region" description="Helical" evidence="1">
    <location>
        <begin position="109"/>
        <end position="134"/>
    </location>
</feature>
<feature type="transmembrane region" description="Helical" evidence="1">
    <location>
        <begin position="146"/>
        <end position="168"/>
    </location>
</feature>
<evidence type="ECO:0000313" key="2">
    <source>
        <dbReference type="EMBL" id="SDV04949.1"/>
    </source>
</evidence>
<sequence>MSAPGVTPLSWRSKIDFMVAMDKRKRLYQEFFIALALGSVPTFIAYWSGGVKLLDAAVKAQMPPDKVLWYLITLPAPYLIAVLFDRFVWKKTELIKARSAFWRSTWTEVGTALHSLWRVLVGLFFAIPVLWWWYEPETFQLSKASFFIVWGFALLAQCWFFSLGRSLLEGRVRQLS</sequence>